<feature type="active site" evidence="10">
    <location>
        <position position="428"/>
    </location>
</feature>
<dbReference type="EMBL" id="LUGH01000003">
    <property type="protein sequence ID" value="OBZ91792.1"/>
    <property type="molecule type" value="Genomic_DNA"/>
</dbReference>
<dbReference type="PANTHER" id="PTHR10363:SF2">
    <property type="entry name" value="BLEOMYCIN HYDROLASE"/>
    <property type="match status" value="1"/>
</dbReference>
<keyword evidence="4 9" id="KW-0645">Protease</keyword>
<dbReference type="GO" id="GO:0070005">
    <property type="term" value="F:cysteine-type aminopeptidase activity"/>
    <property type="evidence" value="ECO:0007669"/>
    <property type="project" value="InterPro"/>
</dbReference>
<reference evidence="11 12" key="1">
    <citation type="submission" date="2016-03" db="EMBL/GenBank/DDBJ databases">
        <title>Choanephora cucurbitarum.</title>
        <authorList>
            <person name="Min B."/>
            <person name="Park H."/>
            <person name="Park J.-H."/>
            <person name="Shin H.-D."/>
            <person name="Choi I.-G."/>
        </authorList>
    </citation>
    <scope>NUCLEOTIDE SEQUENCE [LARGE SCALE GENOMIC DNA]</scope>
    <source>
        <strain evidence="11 12">KUS-F28377</strain>
    </source>
</reference>
<dbReference type="InterPro" id="IPR000169">
    <property type="entry name" value="Pept_cys_AS"/>
</dbReference>
<dbReference type="CDD" id="cd00585">
    <property type="entry name" value="Peptidase_C1B"/>
    <property type="match status" value="1"/>
</dbReference>
<comment type="similarity">
    <text evidence="9">Belongs to the peptidase C1 family.</text>
</comment>
<comment type="subunit">
    <text evidence="8">Homohexamer. Binds to nucleic acids. Binds single-stranded DNA and RNA with higher affinity than double-stranded DNA.</text>
</comment>
<dbReference type="PANTHER" id="PTHR10363">
    <property type="entry name" value="BLEOMYCIN HYDROLASE"/>
    <property type="match status" value="1"/>
</dbReference>
<evidence type="ECO:0000256" key="5">
    <source>
        <dbReference type="ARBA" id="ARBA00022801"/>
    </source>
</evidence>
<evidence type="ECO:0000256" key="3">
    <source>
        <dbReference type="ARBA" id="ARBA00016900"/>
    </source>
</evidence>
<evidence type="ECO:0000256" key="8">
    <source>
        <dbReference type="ARBA" id="ARBA00026080"/>
    </source>
</evidence>
<evidence type="ECO:0000256" key="1">
    <source>
        <dbReference type="ARBA" id="ARBA00000423"/>
    </source>
</evidence>
<evidence type="ECO:0000256" key="4">
    <source>
        <dbReference type="ARBA" id="ARBA00022670"/>
    </source>
</evidence>
<dbReference type="Pfam" id="PF03051">
    <property type="entry name" value="Peptidase_C1_2"/>
    <property type="match status" value="1"/>
</dbReference>
<dbReference type="EC" id="3.4.22.40" evidence="2 9"/>
<comment type="subcellular location">
    <subcellularLocation>
        <location evidence="9">Mitochondrion</location>
    </subcellularLocation>
    <subcellularLocation>
        <location evidence="9">Cytoplasm</location>
    </subcellularLocation>
</comment>
<feature type="active site" evidence="10">
    <location>
        <position position="116"/>
    </location>
</feature>
<dbReference type="GO" id="GO:0005739">
    <property type="term" value="C:mitochondrion"/>
    <property type="evidence" value="ECO:0007669"/>
    <property type="project" value="UniProtKB-SubCell"/>
</dbReference>
<gene>
    <name evidence="11" type="primary">Blmh</name>
    <name evidence="11" type="ORF">A0J61_00162</name>
</gene>
<dbReference type="AlphaFoldDB" id="A0A1C7NRP5"/>
<keyword evidence="9" id="KW-0496">Mitochondrion</keyword>
<dbReference type="PIRSF" id="PIRSF005700">
    <property type="entry name" value="PepC"/>
    <property type="match status" value="1"/>
</dbReference>
<sequence length="489" mass="55455">MGAQSSKEQEEQQQYYHNEKIVSVDGTEDLQEQLLRLELSHKLPDVPATLSGGTLAKYSKLFAEDNKNLLAKSALMGNDPTQVLLNSKTVQQSKHIFNVKLNLEGSATNQKSSGRCWLFAGCNVMRLAVIQKYKLSDDFELSQSYLFFYDKLEKANWFLENMIDLAKEDIDDRVVQYLLTDPVGDGGQFDMLINLVEKYGVVPKSVFPETYSSSNSRRLNWLVTVKLREFATEIRSSIEKGLSTQAVRVLKDKMMQDIYRILVISLGEPPSQFDWETTDKNGKYVGIHHLTPKKFFREVIADTMSLINDPRNPINKLYTVDRLGNIVGGKPIRYVNTTSEIQKQLAVNVLKSGRPVWFGCDVGQFSASGQTGVMDLDIFDYSLAYNVDFKLSKKNRLLYKESLMTHAMVFTGVHLDDEGKPVRWRVENSWSDSSGEKGFWVMSDAWFSEFVFQLVLEKSDVPRKLVSVLDTDVVVLPAYDPMGALASPH</sequence>
<feature type="active site" evidence="10">
    <location>
        <position position="406"/>
    </location>
</feature>
<dbReference type="SUPFAM" id="SSF54001">
    <property type="entry name" value="Cysteine proteinases"/>
    <property type="match status" value="1"/>
</dbReference>
<evidence type="ECO:0000256" key="7">
    <source>
        <dbReference type="ARBA" id="ARBA00025347"/>
    </source>
</evidence>
<dbReference type="InterPro" id="IPR004134">
    <property type="entry name" value="Peptidase_C1B"/>
</dbReference>
<keyword evidence="5 9" id="KW-0378">Hydrolase</keyword>
<comment type="caution">
    <text evidence="11">The sequence shown here is derived from an EMBL/GenBank/DDBJ whole genome shotgun (WGS) entry which is preliminary data.</text>
</comment>
<keyword evidence="12" id="KW-1185">Reference proteome</keyword>
<dbReference type="Gene3D" id="3.90.70.10">
    <property type="entry name" value="Cysteine proteinases"/>
    <property type="match status" value="1"/>
</dbReference>
<dbReference type="GO" id="GO:0043418">
    <property type="term" value="P:homocysteine catabolic process"/>
    <property type="evidence" value="ECO:0007669"/>
    <property type="project" value="TreeGrafter"/>
</dbReference>
<evidence type="ECO:0000256" key="10">
    <source>
        <dbReference type="PIRSR" id="PIRSR005700-1"/>
    </source>
</evidence>
<evidence type="ECO:0000256" key="2">
    <source>
        <dbReference type="ARBA" id="ARBA00012465"/>
    </source>
</evidence>
<evidence type="ECO:0000256" key="9">
    <source>
        <dbReference type="PIRNR" id="PIRNR005700"/>
    </source>
</evidence>
<accession>A0A1C7NRP5</accession>
<evidence type="ECO:0000313" key="11">
    <source>
        <dbReference type="EMBL" id="OBZ91792.1"/>
    </source>
</evidence>
<name>A0A1C7NRP5_9FUNG</name>
<comment type="function">
    <text evidence="9">Has aminopeptidase activity, shortening substrate peptides sequentially by 1 amino acid. Has bleomycin hydrolase activity, which can protect the cell from the toxic effects of bleomycin. Has homocysteine-thiolactonase activity, protecting the cell against homocysteine toxicity.</text>
</comment>
<organism evidence="11 12">
    <name type="scientific">Choanephora cucurbitarum</name>
    <dbReference type="NCBI Taxonomy" id="101091"/>
    <lineage>
        <taxon>Eukaryota</taxon>
        <taxon>Fungi</taxon>
        <taxon>Fungi incertae sedis</taxon>
        <taxon>Mucoromycota</taxon>
        <taxon>Mucoromycotina</taxon>
        <taxon>Mucoromycetes</taxon>
        <taxon>Mucorales</taxon>
        <taxon>Mucorineae</taxon>
        <taxon>Choanephoraceae</taxon>
        <taxon>Choanephoroideae</taxon>
        <taxon>Choanephora</taxon>
    </lineage>
</organism>
<keyword evidence="6 9" id="KW-0788">Thiol protease</keyword>
<dbReference type="PROSITE" id="PS00139">
    <property type="entry name" value="THIOL_PROTEASE_CYS"/>
    <property type="match status" value="1"/>
</dbReference>
<evidence type="ECO:0000256" key="6">
    <source>
        <dbReference type="ARBA" id="ARBA00022807"/>
    </source>
</evidence>
<dbReference type="STRING" id="101091.A0A1C7NRP5"/>
<dbReference type="InterPro" id="IPR038765">
    <property type="entry name" value="Papain-like_cys_pep_sf"/>
</dbReference>
<dbReference type="GO" id="GO:0006508">
    <property type="term" value="P:proteolysis"/>
    <property type="evidence" value="ECO:0007669"/>
    <property type="project" value="UniProtKB-KW"/>
</dbReference>
<evidence type="ECO:0000313" key="12">
    <source>
        <dbReference type="Proteomes" id="UP000093000"/>
    </source>
</evidence>
<protein>
    <recommendedName>
        <fullName evidence="3 9">Cysteine proteinase 1, mitochondrial</fullName>
        <ecNumber evidence="2 9">3.4.22.40</ecNumber>
    </recommendedName>
</protein>
<comment type="function">
    <text evidence="7">The normal physiological role of the enzyme is unknown, but it is not essential for the viability of yeast cells. Has aminopeptidase activity, shortening substrate peptides sequentially by 1 amino acid. Has bleomycin hydrolase activity, which can protect the cell from the toxic effects of bleomycin. Has homocysteine-thiolactonase activity, protecting the cell against homocysteine toxicity. Acts as a repressor in the GAL4 regulatory system, but this does not require either the peptidase or nucleic acid-binding activities.</text>
</comment>
<comment type="catalytic activity">
    <reaction evidence="1 9">
        <text>Inactivates bleomycin B2 (a cytotoxic glycometallopeptide) by hydrolysis of a carboxyamide bond of beta-aminoalanine, but also shows general aminopeptidase activity. The specificity varies somewhat with source, but amino acid arylamides of Met, Leu and Ala are preferred.</text>
        <dbReference type="EC" id="3.4.22.40"/>
    </reaction>
</comment>
<dbReference type="InParanoid" id="A0A1C7NRP5"/>
<keyword evidence="9" id="KW-0963">Cytoplasm</keyword>
<proteinExistence type="inferred from homology"/>
<dbReference type="OrthoDB" id="2666448at2759"/>
<dbReference type="Proteomes" id="UP000093000">
    <property type="component" value="Unassembled WGS sequence"/>
</dbReference>
<dbReference type="GO" id="GO:0009636">
    <property type="term" value="P:response to toxic substance"/>
    <property type="evidence" value="ECO:0007669"/>
    <property type="project" value="TreeGrafter"/>
</dbReference>
<dbReference type="GO" id="GO:0004197">
    <property type="term" value="F:cysteine-type endopeptidase activity"/>
    <property type="evidence" value="ECO:0007669"/>
    <property type="project" value="UniProtKB-EC"/>
</dbReference>